<dbReference type="InterPro" id="IPR036397">
    <property type="entry name" value="RNaseH_sf"/>
</dbReference>
<keyword evidence="3" id="KW-1185">Reference proteome</keyword>
<dbReference type="InterPro" id="IPR006054">
    <property type="entry name" value="DnaQ"/>
</dbReference>
<dbReference type="CDD" id="cd06127">
    <property type="entry name" value="DEDDh"/>
    <property type="match status" value="1"/>
</dbReference>
<evidence type="ECO:0000313" key="2">
    <source>
        <dbReference type="EMBL" id="MFC6153338.1"/>
    </source>
</evidence>
<dbReference type="PANTHER" id="PTHR30562">
    <property type="entry name" value="UVRC/OXIDOREDUCTASE"/>
    <property type="match status" value="1"/>
</dbReference>
<protein>
    <submittedName>
        <fullName evidence="2">DEDD exonuclease domain-containing protein</fullName>
    </submittedName>
</protein>
<dbReference type="PROSITE" id="PS50164">
    <property type="entry name" value="GIY_YIG"/>
    <property type="match status" value="1"/>
</dbReference>
<keyword evidence="2" id="KW-0378">Hydrolase</keyword>
<dbReference type="SUPFAM" id="SSF82771">
    <property type="entry name" value="GIY-YIG endonuclease"/>
    <property type="match status" value="1"/>
</dbReference>
<proteinExistence type="predicted"/>
<sequence>MSTTGVPMWDDQLPLSSLGRPLADLTFTVVDLETTGGSAAKGAMITEIGAVQVRGGEVLGEFATLVDPCGPIPPFIARLTGIDDAMVDGAPRIESVLPAFLEFAAGTVLVAHNAPFDVGFLKHFAQEQGREWPGFEVVDTVTVARRVVTRDEAPNCKLETLAKLFSASTTPVHRALDDARATVDVLHALIGRLGGQGVQTLEELRSWSGQVSDAQRRKRNLADGLPTGPGVYVFEDAAGLPLYVGTSRNVRKRVQTYFTASESRSRMRDMVALAERVRAIECATPLEAAVRELRLIAAHKPRFNRRSRTAEKTVFVKVTDEAWPRLSIVRSTTENDVVLGAFPRRSAAESFVETLHETFTLRQCGGRMPAKGTGSSCALADLGRCSAPCVGGVTREEYFLTLDALRASAHSSPGPVLASLSERMAVRAEQERYEEAADLRDRAVRFARATARHQRLRAFTAVAALVASRREDDGHWSVHVFAHGRLTAAGVIPPRADAWEYVRVLKAGAETVVPTSGPLPAATSEESELALRWLEQDGVRLVEVEGAWASPYPGAGSHLSVWQPAAQARDAAVIPSEQGLTGRPRRR</sequence>
<dbReference type="SMART" id="SM00465">
    <property type="entry name" value="GIYc"/>
    <property type="match status" value="1"/>
</dbReference>
<keyword evidence="2" id="KW-0269">Exonuclease</keyword>
<dbReference type="CDD" id="cd10434">
    <property type="entry name" value="GIY-YIG_UvrC_Cho"/>
    <property type="match status" value="1"/>
</dbReference>
<dbReference type="NCBIfam" id="TIGR00573">
    <property type="entry name" value="dnaq"/>
    <property type="match status" value="1"/>
</dbReference>
<dbReference type="InterPro" id="IPR035901">
    <property type="entry name" value="GIY-YIG_endonuc_sf"/>
</dbReference>
<dbReference type="InterPro" id="IPR047296">
    <property type="entry name" value="GIY-YIG_UvrC_Cho"/>
</dbReference>
<dbReference type="SUPFAM" id="SSF53098">
    <property type="entry name" value="Ribonuclease H-like"/>
    <property type="match status" value="1"/>
</dbReference>
<dbReference type="NCBIfam" id="NF005907">
    <property type="entry name" value="PRK07883.1-5"/>
    <property type="match status" value="1"/>
</dbReference>
<feature type="domain" description="GIY-YIG" evidence="1">
    <location>
        <begin position="227"/>
        <end position="305"/>
    </location>
</feature>
<comment type="caution">
    <text evidence="2">The sequence shown here is derived from an EMBL/GenBank/DDBJ whole genome shotgun (WGS) entry which is preliminary data.</text>
</comment>
<dbReference type="Gene3D" id="3.30.420.10">
    <property type="entry name" value="Ribonuclease H-like superfamily/Ribonuclease H"/>
    <property type="match status" value="1"/>
</dbReference>
<evidence type="ECO:0000313" key="3">
    <source>
        <dbReference type="Proteomes" id="UP001596098"/>
    </source>
</evidence>
<reference evidence="3" key="1">
    <citation type="journal article" date="2019" name="Int. J. Syst. Evol. Microbiol.">
        <title>The Global Catalogue of Microorganisms (GCM) 10K type strain sequencing project: providing services to taxonomists for standard genome sequencing and annotation.</title>
        <authorList>
            <consortium name="The Broad Institute Genomics Platform"/>
            <consortium name="The Broad Institute Genome Sequencing Center for Infectious Disease"/>
            <person name="Wu L."/>
            <person name="Ma J."/>
        </authorList>
    </citation>
    <scope>NUCLEOTIDE SEQUENCE [LARGE SCALE GENOMIC DNA]</scope>
    <source>
        <strain evidence="3">DFY28</strain>
    </source>
</reference>
<dbReference type="Gene3D" id="3.40.1440.10">
    <property type="entry name" value="GIY-YIG endonuclease"/>
    <property type="match status" value="1"/>
</dbReference>
<dbReference type="SMART" id="SM00479">
    <property type="entry name" value="EXOIII"/>
    <property type="match status" value="1"/>
</dbReference>
<dbReference type="GO" id="GO:0004527">
    <property type="term" value="F:exonuclease activity"/>
    <property type="evidence" value="ECO:0007669"/>
    <property type="project" value="UniProtKB-KW"/>
</dbReference>
<organism evidence="2 3">
    <name type="scientific">Nocardioides yefusunii</name>
    <dbReference type="NCBI Taxonomy" id="2500546"/>
    <lineage>
        <taxon>Bacteria</taxon>
        <taxon>Bacillati</taxon>
        <taxon>Actinomycetota</taxon>
        <taxon>Actinomycetes</taxon>
        <taxon>Propionibacteriales</taxon>
        <taxon>Nocardioidaceae</taxon>
        <taxon>Nocardioides</taxon>
    </lineage>
</organism>
<dbReference type="EMBL" id="JBHSQI010000003">
    <property type="protein sequence ID" value="MFC6153338.1"/>
    <property type="molecule type" value="Genomic_DNA"/>
</dbReference>
<gene>
    <name evidence="2" type="ORF">ACFPWU_06620</name>
</gene>
<dbReference type="InterPro" id="IPR050066">
    <property type="entry name" value="UvrABC_protein_C"/>
</dbReference>
<dbReference type="InterPro" id="IPR013520">
    <property type="entry name" value="Ribonucl_H"/>
</dbReference>
<keyword evidence="2" id="KW-0540">Nuclease</keyword>
<dbReference type="InterPro" id="IPR012337">
    <property type="entry name" value="RNaseH-like_sf"/>
</dbReference>
<dbReference type="InterPro" id="IPR000305">
    <property type="entry name" value="GIY-YIG_endonuc"/>
</dbReference>
<dbReference type="NCBIfam" id="NF005905">
    <property type="entry name" value="PRK07883.1-3"/>
    <property type="match status" value="1"/>
</dbReference>
<dbReference type="Proteomes" id="UP001596098">
    <property type="component" value="Unassembled WGS sequence"/>
</dbReference>
<accession>A0ABW1QVM8</accession>
<dbReference type="PANTHER" id="PTHR30562:SF1">
    <property type="entry name" value="UVRABC SYSTEM PROTEIN C"/>
    <property type="match status" value="1"/>
</dbReference>
<evidence type="ECO:0000259" key="1">
    <source>
        <dbReference type="PROSITE" id="PS50164"/>
    </source>
</evidence>
<dbReference type="RefSeq" id="WP_128221176.1">
    <property type="nucleotide sequence ID" value="NZ_CP034929.1"/>
</dbReference>
<name>A0ABW1QVM8_9ACTN</name>
<dbReference type="Pfam" id="PF00929">
    <property type="entry name" value="RNase_T"/>
    <property type="match status" value="1"/>
</dbReference>